<reference evidence="3" key="1">
    <citation type="journal article" date="2019" name="Int. J. Syst. Evol. Microbiol.">
        <title>The Global Catalogue of Microorganisms (GCM) 10K type strain sequencing project: providing services to taxonomists for standard genome sequencing and annotation.</title>
        <authorList>
            <consortium name="The Broad Institute Genomics Platform"/>
            <consortium name="The Broad Institute Genome Sequencing Center for Infectious Disease"/>
            <person name="Wu L."/>
            <person name="Ma J."/>
        </authorList>
    </citation>
    <scope>NUCLEOTIDE SEQUENCE [LARGE SCALE GENOMIC DNA]</scope>
    <source>
        <strain evidence="3">CGMCC 1.10188</strain>
    </source>
</reference>
<dbReference type="RefSeq" id="WP_188582420.1">
    <property type="nucleotide sequence ID" value="NZ_BMDZ01000092.1"/>
</dbReference>
<comment type="caution">
    <text evidence="2">The sequence shown here is derived from an EMBL/GenBank/DDBJ whole genome shotgun (WGS) entry which is preliminary data.</text>
</comment>
<gene>
    <name evidence="2" type="ORF">GCM10011505_46160</name>
</gene>
<dbReference type="Gene3D" id="3.90.1640.20">
    <property type="entry name" value="TON_0340"/>
    <property type="match status" value="1"/>
</dbReference>
<dbReference type="InterPro" id="IPR025504">
    <property type="entry name" value="GLUCM_C"/>
</dbReference>
<evidence type="ECO:0000313" key="2">
    <source>
        <dbReference type="EMBL" id="GGB60198.1"/>
    </source>
</evidence>
<dbReference type="EMBL" id="BMDZ01000092">
    <property type="protein sequence ID" value="GGB60198.1"/>
    <property type="molecule type" value="Genomic_DNA"/>
</dbReference>
<proteinExistence type="predicted"/>
<evidence type="ECO:0000313" key="3">
    <source>
        <dbReference type="Proteomes" id="UP000603352"/>
    </source>
</evidence>
<sequence length="359" mass="37251">MANGYFQYMNYFPEPAVLQNRLGHLLDTLMTLDLNLVGKITRLHDAAAQAAGGASLTVPAAAALLGRLRSGDHVVFVTGCAVRPGLVPWLGEPDGPCGVAALARALYLATGAISTVVISTPLAPQAQAALRSAGATVVDQAMLDAVAAQPRVTFCATVQPFSPDTDHGPAMTALIDRLRPAAVLSVEHLGRASDGQAYFSTGVPFPGDVLRSDPLFGRAAEQGALLLSCLDNANEAGTAALHDPAHDHFPPIARAFDHVLPGTTANWAAYALTAALAALAGRPDATVDGRFDMDGVTATLAAGAIDPFGGFADRHAGTDTIEGHYHGLVVDLMARAAHGFIDARRFTDSRFTDSRGADT</sequence>
<protein>
    <recommendedName>
        <fullName evidence="1">D-glutamate cyclase-like C-terminal domain-containing protein</fullName>
    </recommendedName>
</protein>
<organism evidence="2 3">
    <name type="scientific">Tistrella bauzanensis</name>
    <dbReference type="NCBI Taxonomy" id="657419"/>
    <lineage>
        <taxon>Bacteria</taxon>
        <taxon>Pseudomonadati</taxon>
        <taxon>Pseudomonadota</taxon>
        <taxon>Alphaproteobacteria</taxon>
        <taxon>Geminicoccales</taxon>
        <taxon>Geminicoccaceae</taxon>
        <taxon>Tistrella</taxon>
    </lineage>
</organism>
<evidence type="ECO:0000259" key="1">
    <source>
        <dbReference type="Pfam" id="PF14336"/>
    </source>
</evidence>
<dbReference type="Proteomes" id="UP000603352">
    <property type="component" value="Unassembled WGS sequence"/>
</dbReference>
<accession>A0ABQ1J6U9</accession>
<keyword evidence="3" id="KW-1185">Reference proteome</keyword>
<name>A0ABQ1J6U9_9PROT</name>
<dbReference type="Pfam" id="PF14336">
    <property type="entry name" value="GLUCM-like_C"/>
    <property type="match status" value="1"/>
</dbReference>
<feature type="domain" description="D-glutamate cyclase-like C-terminal" evidence="1">
    <location>
        <begin position="67"/>
        <end position="306"/>
    </location>
</feature>